<sequence>MPLCGELSYRISISGLWAASVLHGLYTALFARSVYVLASRRPKKYYLTTTIILYALITANITIGLVQTVLTPTLTANSYFFAGADLLCGSGPETAERAHEASVNNLGNAIEDGINALAQYEYISNVAEILF</sequence>
<feature type="transmembrane region" description="Helical" evidence="1">
    <location>
        <begin position="45"/>
        <end position="66"/>
    </location>
</feature>
<accession>A0A4Y9Z5I8</accession>
<organism evidence="2 3">
    <name type="scientific">Dentipellis fragilis</name>
    <dbReference type="NCBI Taxonomy" id="205917"/>
    <lineage>
        <taxon>Eukaryota</taxon>
        <taxon>Fungi</taxon>
        <taxon>Dikarya</taxon>
        <taxon>Basidiomycota</taxon>
        <taxon>Agaricomycotina</taxon>
        <taxon>Agaricomycetes</taxon>
        <taxon>Russulales</taxon>
        <taxon>Hericiaceae</taxon>
        <taxon>Dentipellis</taxon>
    </lineage>
</organism>
<comment type="caution">
    <text evidence="2">The sequence shown here is derived from an EMBL/GenBank/DDBJ whole genome shotgun (WGS) entry which is preliminary data.</text>
</comment>
<keyword evidence="1" id="KW-0812">Transmembrane</keyword>
<feature type="transmembrane region" description="Helical" evidence="1">
    <location>
        <begin position="16"/>
        <end position="38"/>
    </location>
</feature>
<evidence type="ECO:0000256" key="1">
    <source>
        <dbReference type="SAM" id="Phobius"/>
    </source>
</evidence>
<proteinExistence type="predicted"/>
<name>A0A4Y9Z5I8_9AGAM</name>
<evidence type="ECO:0000313" key="2">
    <source>
        <dbReference type="EMBL" id="TFY69734.1"/>
    </source>
</evidence>
<keyword evidence="1" id="KW-1133">Transmembrane helix</keyword>
<keyword evidence="1" id="KW-0472">Membrane</keyword>
<protein>
    <submittedName>
        <fullName evidence="2">Uncharacterized protein</fullName>
    </submittedName>
</protein>
<dbReference type="AlphaFoldDB" id="A0A4Y9Z5I8"/>
<dbReference type="Proteomes" id="UP000298327">
    <property type="component" value="Unassembled WGS sequence"/>
</dbReference>
<gene>
    <name evidence="2" type="ORF">EVG20_g3018</name>
</gene>
<reference evidence="2 3" key="1">
    <citation type="submission" date="2019-02" db="EMBL/GenBank/DDBJ databases">
        <title>Genome sequencing of the rare red list fungi Dentipellis fragilis.</title>
        <authorList>
            <person name="Buettner E."/>
            <person name="Kellner H."/>
        </authorList>
    </citation>
    <scope>NUCLEOTIDE SEQUENCE [LARGE SCALE GENOMIC DNA]</scope>
    <source>
        <strain evidence="2 3">DSM 105465</strain>
    </source>
</reference>
<dbReference type="EMBL" id="SEOQ01000129">
    <property type="protein sequence ID" value="TFY69734.1"/>
    <property type="molecule type" value="Genomic_DNA"/>
</dbReference>
<evidence type="ECO:0000313" key="3">
    <source>
        <dbReference type="Proteomes" id="UP000298327"/>
    </source>
</evidence>
<keyword evidence="3" id="KW-1185">Reference proteome</keyword>
<dbReference type="OrthoDB" id="10563976at2759"/>